<protein>
    <submittedName>
        <fullName evidence="1">Uncharacterized protein</fullName>
    </submittedName>
</protein>
<evidence type="ECO:0000313" key="1">
    <source>
        <dbReference type="EMBL" id="MBU3854534.1"/>
    </source>
</evidence>
<dbReference type="EMBL" id="JAHLFU010000248">
    <property type="protein sequence ID" value="MBU3854534.1"/>
    <property type="molecule type" value="Genomic_DNA"/>
</dbReference>
<dbReference type="Proteomes" id="UP000823865">
    <property type="component" value="Unassembled WGS sequence"/>
</dbReference>
<reference evidence="1" key="1">
    <citation type="journal article" date="2021" name="PeerJ">
        <title>Extensive microbial diversity within the chicken gut microbiome revealed by metagenomics and culture.</title>
        <authorList>
            <person name="Gilroy R."/>
            <person name="Ravi A."/>
            <person name="Getino M."/>
            <person name="Pursley I."/>
            <person name="Horton D.L."/>
            <person name="Alikhan N.F."/>
            <person name="Baker D."/>
            <person name="Gharbi K."/>
            <person name="Hall N."/>
            <person name="Watson M."/>
            <person name="Adriaenssens E.M."/>
            <person name="Foster-Nyarko E."/>
            <person name="Jarju S."/>
            <person name="Secka A."/>
            <person name="Antonio M."/>
            <person name="Oren A."/>
            <person name="Chaudhuri R.R."/>
            <person name="La Ragione R."/>
            <person name="Hildebrand F."/>
            <person name="Pallen M.J."/>
        </authorList>
    </citation>
    <scope>NUCLEOTIDE SEQUENCE</scope>
    <source>
        <strain evidence="1">G3-2149</strain>
    </source>
</reference>
<organism evidence="1 2">
    <name type="scientific">Candidatus Paraprevotella stercoravium</name>
    <dbReference type="NCBI Taxonomy" id="2838725"/>
    <lineage>
        <taxon>Bacteria</taxon>
        <taxon>Pseudomonadati</taxon>
        <taxon>Bacteroidota</taxon>
        <taxon>Bacteroidia</taxon>
        <taxon>Bacteroidales</taxon>
        <taxon>Prevotellaceae</taxon>
        <taxon>Paraprevotella</taxon>
    </lineage>
</organism>
<sequence>MIRPTFSDNTLQFRIPTSWPELTQEQLRITLAVMAHYSQDKAKTVLFLRLTGIKVHRKMAAGWICSVRLGWFRRKRFFLKLHEIAYFLHQLDFLDSFCGPVRLELLHGRKAVDARLHGLSFGEYLMAENLYQGFLATGEGRLMEEMAALLYRRKNGSASGRFRMSATEQMGIFVWWNGVKSLFELQFRHLFQPVAAGAQVNMQQVMDMQIRALTGGDITKETQILEQDCWRALTELDAQAAEAEEYYKKHGR</sequence>
<name>A0A9E2L9P6_9BACT</name>
<gene>
    <name evidence="1" type="ORF">H9789_12110</name>
</gene>
<accession>A0A9E2L9P6</accession>
<dbReference type="AlphaFoldDB" id="A0A9E2L9P6"/>
<proteinExistence type="predicted"/>
<evidence type="ECO:0000313" key="2">
    <source>
        <dbReference type="Proteomes" id="UP000823865"/>
    </source>
</evidence>
<reference evidence="1" key="2">
    <citation type="submission" date="2021-04" db="EMBL/GenBank/DDBJ databases">
        <authorList>
            <person name="Gilroy R."/>
        </authorList>
    </citation>
    <scope>NUCLEOTIDE SEQUENCE</scope>
    <source>
        <strain evidence="1">G3-2149</strain>
    </source>
</reference>
<comment type="caution">
    <text evidence="1">The sequence shown here is derived from an EMBL/GenBank/DDBJ whole genome shotgun (WGS) entry which is preliminary data.</text>
</comment>